<sequence>MKAPILRHSFRRVVSLRPRTKFEQNLKAPAQLPSSSSLSFPKSSLPIYSSLGLFTMESLIFHPFILFYQLIQWFLDKLLSPEAPGPGADLGRPKIAIIGAGLTGVAAASHCVGHGFDVQIFEAGPRTQLGGIWSRVNNTSGLQIHSVMYRFHPSIRWQGGYPNRQQIVSQITELWKRYGLESKTRFDTKVEKVYKDKQGQWVVNDTSLGRFDGIIAAVGTCGDKKMPQMPGKSRFMGEICHSSDLTGKEVKGKKMVIIGGGASAVEALEFAAHEEAGKVFILARSDKWIIPRHAVINVLLSLNIFGGETVLSWIPELLLKKFFYRDLEDLAPTDHGLYTGTPMVNSDVMDKIRSGEAEWLRGDILGFTEGGIKFNHRGKGVPANGPGRERVIPADIVVMATGFERPSLKFLPDDSFVEPYNPPNWYLQTFPPEHVSVSAINCTYINAIGSVGNWHIGIYTRILLMFLSDPLTRPKSYWMERWIDMTRMLKTFAPTGAFDFFTYLELIWWFAFCIVFNPFRWKWALFVFFGIGYMLPKRVVEAEDRVRNGMGLKNGTDYDKGRSF</sequence>
<dbReference type="HOGENOM" id="CLU_024886_0_0_1"/>
<dbReference type="GeneID" id="18760095"/>
<dbReference type="Gene3D" id="3.50.50.60">
    <property type="entry name" value="FAD/NAD(P)-binding domain"/>
    <property type="match status" value="1"/>
</dbReference>
<evidence type="ECO:0000313" key="6">
    <source>
        <dbReference type="Proteomes" id="UP000006753"/>
    </source>
</evidence>
<dbReference type="Pfam" id="PF00743">
    <property type="entry name" value="FMO-like"/>
    <property type="match status" value="1"/>
</dbReference>
<evidence type="ECO:0000313" key="5">
    <source>
        <dbReference type="EMBL" id="EKD17791.1"/>
    </source>
</evidence>
<keyword evidence="6" id="KW-1185">Reference proteome</keyword>
<name>K1WXM3_MARBU</name>
<dbReference type="GO" id="GO:0050660">
    <property type="term" value="F:flavin adenine dinucleotide binding"/>
    <property type="evidence" value="ECO:0007669"/>
    <property type="project" value="InterPro"/>
</dbReference>
<reference evidence="5 6" key="1">
    <citation type="journal article" date="2012" name="BMC Genomics">
        <title>Sequencing the genome of Marssonina brunnea reveals fungus-poplar co-evolution.</title>
        <authorList>
            <person name="Zhu S."/>
            <person name="Cao Y.-Z."/>
            <person name="Jiang C."/>
            <person name="Tan B.-Y."/>
            <person name="Wang Z."/>
            <person name="Feng S."/>
            <person name="Zhang L."/>
            <person name="Su X.-H."/>
            <person name="Brejova B."/>
            <person name="Vinar T."/>
            <person name="Xu M."/>
            <person name="Wang M.-X."/>
            <person name="Zhang S.-G."/>
            <person name="Huang M.-R."/>
            <person name="Wu R."/>
            <person name="Zhou Y."/>
        </authorList>
    </citation>
    <scope>NUCLEOTIDE SEQUENCE [LARGE SCALE GENOMIC DNA]</scope>
    <source>
        <strain evidence="5 6">MB_m1</strain>
    </source>
</reference>
<dbReference type="InterPro" id="IPR020946">
    <property type="entry name" value="Flavin_mOase-like"/>
</dbReference>
<dbReference type="InterPro" id="IPR050346">
    <property type="entry name" value="FMO-like"/>
</dbReference>
<dbReference type="InterPro" id="IPR036188">
    <property type="entry name" value="FAD/NAD-bd_sf"/>
</dbReference>
<dbReference type="GO" id="GO:0004499">
    <property type="term" value="F:N,N-dimethylaniline monooxygenase activity"/>
    <property type="evidence" value="ECO:0007669"/>
    <property type="project" value="InterPro"/>
</dbReference>
<accession>K1WXM3</accession>
<dbReference type="PANTHER" id="PTHR23023">
    <property type="entry name" value="DIMETHYLANILINE MONOOXYGENASE"/>
    <property type="match status" value="1"/>
</dbReference>
<dbReference type="Proteomes" id="UP000006753">
    <property type="component" value="Unassembled WGS sequence"/>
</dbReference>
<keyword evidence="3" id="KW-0274">FAD</keyword>
<comment type="similarity">
    <text evidence="1">Belongs to the FMO family.</text>
</comment>
<dbReference type="SUPFAM" id="SSF51905">
    <property type="entry name" value="FAD/NAD(P)-binding domain"/>
    <property type="match status" value="1"/>
</dbReference>
<gene>
    <name evidence="5" type="ORF">MBM_04160</name>
</gene>
<dbReference type="OMA" id="SEKWIIP"/>
<dbReference type="OrthoDB" id="66881at2759"/>
<dbReference type="KEGG" id="mbe:MBM_04160"/>
<dbReference type="eggNOG" id="KOG1399">
    <property type="taxonomic scope" value="Eukaryota"/>
</dbReference>
<dbReference type="InParanoid" id="K1WXM3"/>
<dbReference type="PRINTS" id="PR00368">
    <property type="entry name" value="FADPNR"/>
</dbReference>
<proteinExistence type="inferred from homology"/>
<evidence type="ECO:0000256" key="1">
    <source>
        <dbReference type="ARBA" id="ARBA00009183"/>
    </source>
</evidence>
<organism evidence="5 6">
    <name type="scientific">Marssonina brunnea f. sp. multigermtubi (strain MB_m1)</name>
    <name type="common">Marssonina leaf spot fungus</name>
    <dbReference type="NCBI Taxonomy" id="1072389"/>
    <lineage>
        <taxon>Eukaryota</taxon>
        <taxon>Fungi</taxon>
        <taxon>Dikarya</taxon>
        <taxon>Ascomycota</taxon>
        <taxon>Pezizomycotina</taxon>
        <taxon>Leotiomycetes</taxon>
        <taxon>Helotiales</taxon>
        <taxon>Drepanopezizaceae</taxon>
        <taxon>Drepanopeziza</taxon>
    </lineage>
</organism>
<keyword evidence="4" id="KW-0560">Oxidoreductase</keyword>
<keyword evidence="2" id="KW-0285">Flavoprotein</keyword>
<dbReference type="GO" id="GO:0050661">
    <property type="term" value="F:NADP binding"/>
    <property type="evidence" value="ECO:0007669"/>
    <property type="project" value="InterPro"/>
</dbReference>
<evidence type="ECO:0000256" key="2">
    <source>
        <dbReference type="ARBA" id="ARBA00022630"/>
    </source>
</evidence>
<evidence type="ECO:0000256" key="4">
    <source>
        <dbReference type="ARBA" id="ARBA00023002"/>
    </source>
</evidence>
<keyword evidence="5" id="KW-0503">Monooxygenase</keyword>
<dbReference type="PRINTS" id="PR00469">
    <property type="entry name" value="PNDRDTASEII"/>
</dbReference>
<dbReference type="EMBL" id="JH921435">
    <property type="protein sequence ID" value="EKD17791.1"/>
    <property type="molecule type" value="Genomic_DNA"/>
</dbReference>
<evidence type="ECO:0000256" key="3">
    <source>
        <dbReference type="ARBA" id="ARBA00022827"/>
    </source>
</evidence>
<dbReference type="AlphaFoldDB" id="K1WXM3"/>
<protein>
    <submittedName>
        <fullName evidence="5">Monooxygenase</fullName>
    </submittedName>
</protein>